<name>X1LFX9_9ZZZZ</name>
<evidence type="ECO:0000313" key="1">
    <source>
        <dbReference type="EMBL" id="GAI17983.1"/>
    </source>
</evidence>
<gene>
    <name evidence="1" type="ORF">S06H3_14211</name>
</gene>
<proteinExistence type="predicted"/>
<dbReference type="AlphaFoldDB" id="X1LFX9"/>
<sequence length="216" mass="24744">MITGEFVRQRLMEAGDRGVVMTEKVVVVSTPLALLGGRVTFPDISGVYAKDSMVFYLQEGQWVDVVVSSNDFPIYYYSEEPGAASLQTGYWHKYEDGEMCRAGCESDMGIFAPFYSKALYENRTTDEGLIFTTAVRLFAWGGPADYFLTLYNWNSQKGCEIIYHIYKQDITTGWGKDWKETKLDPWLSELGRLWFSGQISKEHYDEAAGQWLEQFE</sequence>
<reference evidence="1" key="1">
    <citation type="journal article" date="2014" name="Front. Microbiol.">
        <title>High frequency of phylogenetically diverse reductive dehalogenase-homologous genes in deep subseafloor sedimentary metagenomes.</title>
        <authorList>
            <person name="Kawai M."/>
            <person name="Futagami T."/>
            <person name="Toyoda A."/>
            <person name="Takaki Y."/>
            <person name="Nishi S."/>
            <person name="Hori S."/>
            <person name="Arai W."/>
            <person name="Tsubouchi T."/>
            <person name="Morono Y."/>
            <person name="Uchiyama I."/>
            <person name="Ito T."/>
            <person name="Fujiyama A."/>
            <person name="Inagaki F."/>
            <person name="Takami H."/>
        </authorList>
    </citation>
    <scope>NUCLEOTIDE SEQUENCE</scope>
    <source>
        <strain evidence="1">Expedition CK06-06</strain>
    </source>
</reference>
<organism evidence="1">
    <name type="scientific">marine sediment metagenome</name>
    <dbReference type="NCBI Taxonomy" id="412755"/>
    <lineage>
        <taxon>unclassified sequences</taxon>
        <taxon>metagenomes</taxon>
        <taxon>ecological metagenomes</taxon>
    </lineage>
</organism>
<comment type="caution">
    <text evidence="1">The sequence shown here is derived from an EMBL/GenBank/DDBJ whole genome shotgun (WGS) entry which is preliminary data.</text>
</comment>
<protein>
    <submittedName>
        <fullName evidence="1">Uncharacterized protein</fullName>
    </submittedName>
</protein>
<dbReference type="EMBL" id="BARV01006946">
    <property type="protein sequence ID" value="GAI17983.1"/>
    <property type="molecule type" value="Genomic_DNA"/>
</dbReference>
<accession>X1LFX9</accession>